<evidence type="ECO:0008006" key="4">
    <source>
        <dbReference type="Google" id="ProtNLM"/>
    </source>
</evidence>
<proteinExistence type="predicted"/>
<evidence type="ECO:0000313" key="2">
    <source>
        <dbReference type="EMBL" id="GJN93630.1"/>
    </source>
</evidence>
<sequence>MLSRTLARPAAASALLRPHCAAVAASARVPHFRAISSSLAQRKDPGEGVGEKKAVGGDNPVSARAKGVAKGVKGVAEGVTGIAQEVTGESQSNLGTSKKVPGADSRDVHKQARDQGMKEGLAHKGEQQGAI</sequence>
<comment type="caution">
    <text evidence="2">The sequence shown here is derived from an EMBL/GenBank/DDBJ whole genome shotgun (WGS) entry which is preliminary data.</text>
</comment>
<feature type="region of interest" description="Disordered" evidence="1">
    <location>
        <begin position="37"/>
        <end position="63"/>
    </location>
</feature>
<accession>A0AAV5GVX3</accession>
<dbReference type="Proteomes" id="UP001342314">
    <property type="component" value="Unassembled WGS sequence"/>
</dbReference>
<evidence type="ECO:0000256" key="1">
    <source>
        <dbReference type="SAM" id="MobiDB-lite"/>
    </source>
</evidence>
<evidence type="ECO:0000313" key="3">
    <source>
        <dbReference type="Proteomes" id="UP001342314"/>
    </source>
</evidence>
<organism evidence="2 3">
    <name type="scientific">Rhodotorula paludigena</name>
    <dbReference type="NCBI Taxonomy" id="86838"/>
    <lineage>
        <taxon>Eukaryota</taxon>
        <taxon>Fungi</taxon>
        <taxon>Dikarya</taxon>
        <taxon>Basidiomycota</taxon>
        <taxon>Pucciniomycotina</taxon>
        <taxon>Microbotryomycetes</taxon>
        <taxon>Sporidiobolales</taxon>
        <taxon>Sporidiobolaceae</taxon>
        <taxon>Rhodotorula</taxon>
    </lineage>
</organism>
<reference evidence="2 3" key="1">
    <citation type="submission" date="2021-12" db="EMBL/GenBank/DDBJ databases">
        <title>High titer production of polyol ester of fatty acids by Rhodotorula paludigena BS15 towards product separation-free biomass refinery.</title>
        <authorList>
            <person name="Mano J."/>
            <person name="Ono H."/>
            <person name="Tanaka T."/>
            <person name="Naito K."/>
            <person name="Sushida H."/>
            <person name="Ike M."/>
            <person name="Tokuyasu K."/>
            <person name="Kitaoka M."/>
        </authorList>
    </citation>
    <scope>NUCLEOTIDE SEQUENCE [LARGE SCALE GENOMIC DNA]</scope>
    <source>
        <strain evidence="2 3">BS15</strain>
    </source>
</reference>
<dbReference type="AlphaFoldDB" id="A0AAV5GVX3"/>
<feature type="compositionally biased region" description="Basic and acidic residues" evidence="1">
    <location>
        <begin position="41"/>
        <end position="55"/>
    </location>
</feature>
<feature type="compositionally biased region" description="Polar residues" evidence="1">
    <location>
        <begin position="87"/>
        <end position="96"/>
    </location>
</feature>
<keyword evidence="3" id="KW-1185">Reference proteome</keyword>
<gene>
    <name evidence="2" type="ORF">Rhopal_006687-T1</name>
</gene>
<dbReference type="EMBL" id="BQKY01000014">
    <property type="protein sequence ID" value="GJN93630.1"/>
    <property type="molecule type" value="Genomic_DNA"/>
</dbReference>
<protein>
    <recommendedName>
        <fullName evidence="4">CsbD-like domain-containing protein</fullName>
    </recommendedName>
</protein>
<feature type="region of interest" description="Disordered" evidence="1">
    <location>
        <begin position="84"/>
        <end position="131"/>
    </location>
</feature>
<name>A0AAV5GVX3_9BASI</name>
<feature type="compositionally biased region" description="Basic and acidic residues" evidence="1">
    <location>
        <begin position="104"/>
        <end position="131"/>
    </location>
</feature>